<dbReference type="InterPro" id="IPR020845">
    <property type="entry name" value="AMP-binding_CS"/>
</dbReference>
<comment type="similarity">
    <text evidence="1">Belongs to the ATP-dependent AMP-binding enzyme family.</text>
</comment>
<dbReference type="SUPFAM" id="SSF56801">
    <property type="entry name" value="Acetyl-CoA synthetase-like"/>
    <property type="match status" value="1"/>
</dbReference>
<evidence type="ECO:0000256" key="2">
    <source>
        <dbReference type="ARBA" id="ARBA00022598"/>
    </source>
</evidence>
<feature type="domain" description="AMP-dependent synthetase/ligase" evidence="4">
    <location>
        <begin position="25"/>
        <end position="357"/>
    </location>
</feature>
<dbReference type="RefSeq" id="WP_271092647.1">
    <property type="nucleotide sequence ID" value="NZ_JAPJZH010000031.1"/>
</dbReference>
<dbReference type="PANTHER" id="PTHR43201:SF5">
    <property type="entry name" value="MEDIUM-CHAIN ACYL-COA LIGASE ACSF2, MITOCHONDRIAL"/>
    <property type="match status" value="1"/>
</dbReference>
<dbReference type="Gene3D" id="3.30.300.30">
    <property type="match status" value="1"/>
</dbReference>
<keyword evidence="3" id="KW-0479">Metal-binding</keyword>
<keyword evidence="2" id="KW-0436">Ligase</keyword>
<evidence type="ECO:0000313" key="7">
    <source>
        <dbReference type="Proteomes" id="UP001148313"/>
    </source>
</evidence>
<dbReference type="EMBL" id="JAPJZH010000031">
    <property type="protein sequence ID" value="MDA4848771.1"/>
    <property type="molecule type" value="Genomic_DNA"/>
</dbReference>
<dbReference type="Pfam" id="PF13193">
    <property type="entry name" value="AMP-binding_C"/>
    <property type="match status" value="1"/>
</dbReference>
<dbReference type="Gene3D" id="3.40.50.12780">
    <property type="entry name" value="N-terminal domain of ligase-like"/>
    <property type="match status" value="1"/>
</dbReference>
<evidence type="ECO:0000256" key="3">
    <source>
        <dbReference type="ARBA" id="ARBA00022723"/>
    </source>
</evidence>
<reference evidence="6" key="1">
    <citation type="submission" date="2022-11" db="EMBL/GenBank/DDBJ databases">
        <title>Hoeflea poritis sp. nov., isolated from scleractinian coral Porites lutea.</title>
        <authorList>
            <person name="Zhang G."/>
            <person name="Wei Q."/>
            <person name="Cai L."/>
        </authorList>
    </citation>
    <scope>NUCLEOTIDE SEQUENCE</scope>
    <source>
        <strain evidence="6">E7-10</strain>
    </source>
</reference>
<evidence type="ECO:0000259" key="4">
    <source>
        <dbReference type="Pfam" id="PF00501"/>
    </source>
</evidence>
<dbReference type="InterPro" id="IPR045851">
    <property type="entry name" value="AMP-bd_C_sf"/>
</dbReference>
<dbReference type="InterPro" id="IPR025110">
    <property type="entry name" value="AMP-bd_C"/>
</dbReference>
<organism evidence="6 7">
    <name type="scientific">Hoeflea poritis</name>
    <dbReference type="NCBI Taxonomy" id="2993659"/>
    <lineage>
        <taxon>Bacteria</taxon>
        <taxon>Pseudomonadati</taxon>
        <taxon>Pseudomonadota</taxon>
        <taxon>Alphaproteobacteria</taxon>
        <taxon>Hyphomicrobiales</taxon>
        <taxon>Rhizobiaceae</taxon>
        <taxon>Hoeflea</taxon>
    </lineage>
</organism>
<evidence type="ECO:0000256" key="1">
    <source>
        <dbReference type="ARBA" id="ARBA00006432"/>
    </source>
</evidence>
<proteinExistence type="inferred from homology"/>
<dbReference type="PANTHER" id="PTHR43201">
    <property type="entry name" value="ACYL-COA SYNTHETASE"/>
    <property type="match status" value="1"/>
</dbReference>
<evidence type="ECO:0000313" key="6">
    <source>
        <dbReference type="EMBL" id="MDA4848771.1"/>
    </source>
</evidence>
<comment type="caution">
    <text evidence="6">The sequence shown here is derived from an EMBL/GenBank/DDBJ whole genome shotgun (WGS) entry which is preliminary data.</text>
</comment>
<dbReference type="Proteomes" id="UP001148313">
    <property type="component" value="Unassembled WGS sequence"/>
</dbReference>
<dbReference type="InterPro" id="IPR000873">
    <property type="entry name" value="AMP-dep_synth/lig_dom"/>
</dbReference>
<gene>
    <name evidence="6" type="ORF">OOZ53_25690</name>
</gene>
<protein>
    <submittedName>
        <fullName evidence="6">Class I adenylate-forming enzyme family protein</fullName>
    </submittedName>
</protein>
<sequence>MTTDTHIDDTAVEPDYIAEEWARLCRRDPGALAVAEPDRQVSVGELIALSRARAGQLIAQGVTPGSRVIVARPNSIEFVVDYLAIRLCGAVLVNLPWAAGTSITELAGILDASCVILTEHLVGDNPLFDQLGDRRFRPDEDAPIGPEKPIHRAPEDIVWLACTSGTTGTPKAAMHTAATLERQTEVFAQHFGLTADDPILVSSPVGHAVALLFGVRMSLMLDSVMVLVPRWRIETAVDLIERYGCAFTVAPTPFLMDMVAWAEENGTERIKTLRFFPSAGAPVPRPLVKRGLEALPHCQIWSYFGTSEAGAVTAVPLDAALEHRLETDGTALPGTTTRVVDGELELHCPPQMMKGYWSGDPGGRLRPDGWYATGDAAVQRPDGYIRMIGRARDIILRGGENISPLEIENVLLGHPAVSDISIVGYPDERLGSRLAAVVVADAPVTLNDLRLHCEQVGLDKAKWPEFMMQIDTIPLTAIGKVRRDDLEILVQQQIEQQKSA</sequence>
<name>A0ABT4VVQ0_9HYPH</name>
<evidence type="ECO:0000259" key="5">
    <source>
        <dbReference type="Pfam" id="PF13193"/>
    </source>
</evidence>
<feature type="domain" description="AMP-binding enzyme C-terminal" evidence="5">
    <location>
        <begin position="406"/>
        <end position="480"/>
    </location>
</feature>
<accession>A0ABT4VVQ0</accession>
<dbReference type="Pfam" id="PF00501">
    <property type="entry name" value="AMP-binding"/>
    <property type="match status" value="1"/>
</dbReference>
<dbReference type="InterPro" id="IPR042099">
    <property type="entry name" value="ANL_N_sf"/>
</dbReference>
<dbReference type="PROSITE" id="PS00455">
    <property type="entry name" value="AMP_BINDING"/>
    <property type="match status" value="1"/>
</dbReference>
<keyword evidence="7" id="KW-1185">Reference proteome</keyword>